<keyword evidence="4" id="KW-1185">Reference proteome</keyword>
<evidence type="ECO:0000256" key="1">
    <source>
        <dbReference type="SAM" id="MobiDB-lite"/>
    </source>
</evidence>
<name>A0A0Q9Z057_9GAMM</name>
<protein>
    <submittedName>
        <fullName evidence="2">Uncharacterized protein</fullName>
    </submittedName>
</protein>
<dbReference type="AlphaFoldDB" id="A0A0Q9Z057"/>
<evidence type="ECO:0000313" key="2">
    <source>
        <dbReference type="EMBL" id="KRG21843.1"/>
    </source>
</evidence>
<reference evidence="3" key="2">
    <citation type="journal article" date="2016" name="Genome Announc.">
        <title>Draft Genome Sequences of Two Novel Amoeba-Resistant Intranuclear Bacteria, 'Candidatus Berkiella cookevillensis' and 'Candidatus Berkiella aquae'.</title>
        <authorList>
            <person name="Mehari Y.T."/>
            <person name="Arivett B.A."/>
            <person name="Farone A.L."/>
            <person name="Gunderson J.H."/>
            <person name="Farone M.B."/>
        </authorList>
    </citation>
    <scope>NUCLEOTIDE SEQUENCE</scope>
    <source>
        <strain evidence="3">HT99</strain>
    </source>
</reference>
<evidence type="ECO:0000313" key="3">
    <source>
        <dbReference type="EMBL" id="MCS5710466.1"/>
    </source>
</evidence>
<feature type="region of interest" description="Disordered" evidence="1">
    <location>
        <begin position="58"/>
        <end position="88"/>
    </location>
</feature>
<reference evidence="2" key="1">
    <citation type="submission" date="2015-09" db="EMBL/GenBank/DDBJ databases">
        <title>Draft Genome Sequences of Two Novel Amoeba-resistant Intranuclear Bacteria, Candidatus Berkiella cookevillensis and Candidatus Berkiella aquae.</title>
        <authorList>
            <person name="Mehari Y.T."/>
            <person name="Arivett B.A."/>
            <person name="Farone A.L."/>
            <person name="Gunderson J.H."/>
            <person name="Farone M.B."/>
        </authorList>
    </citation>
    <scope>NUCLEOTIDE SEQUENCE [LARGE SCALE GENOMIC DNA]</scope>
    <source>
        <strain evidence="2">HT99</strain>
    </source>
</reference>
<comment type="caution">
    <text evidence="2">The sequence shown here is derived from an EMBL/GenBank/DDBJ whole genome shotgun (WGS) entry which is preliminary data.</text>
</comment>
<reference evidence="3" key="3">
    <citation type="submission" date="2021-06" db="EMBL/GenBank/DDBJ databases">
        <title>Genomic Description and Analysis of Intracellular Bacteria, Candidatus Berkiella cookevillensis and Candidatus Berkiella aquae.</title>
        <authorList>
            <person name="Kidane D.T."/>
            <person name="Mehari Y.T."/>
            <person name="Rice F.C."/>
            <person name="Arivett B.A."/>
            <person name="Farone A.L."/>
            <person name="Berk S.G."/>
            <person name="Farone M.B."/>
        </authorList>
    </citation>
    <scope>NUCLEOTIDE SEQUENCE</scope>
    <source>
        <strain evidence="3">HT99</strain>
    </source>
</reference>
<dbReference type="EMBL" id="LKAJ02000001">
    <property type="protein sequence ID" value="MCS5710466.1"/>
    <property type="molecule type" value="Genomic_DNA"/>
</dbReference>
<dbReference type="Proteomes" id="UP000051497">
    <property type="component" value="Unassembled WGS sequence"/>
</dbReference>
<sequence length="88" mass="9720">MLESDDQHALKELFVGQSSADQMIAFAFICDTVISQFPDIQIDNDEFYGSSPNSYLPSLANHSSPSAQTASEEDDFTDGVRKTQLNLK</sequence>
<accession>A0A0Q9Z057</accession>
<proteinExistence type="predicted"/>
<organism evidence="2">
    <name type="scientific">Candidatus Berkiella aquae</name>
    <dbReference type="NCBI Taxonomy" id="295108"/>
    <lineage>
        <taxon>Bacteria</taxon>
        <taxon>Pseudomonadati</taxon>
        <taxon>Pseudomonadota</taxon>
        <taxon>Gammaproteobacteria</taxon>
        <taxon>Candidatus Berkiellales</taxon>
        <taxon>Candidatus Berkiellaceae</taxon>
        <taxon>Candidatus Berkiella</taxon>
    </lineage>
</organism>
<dbReference type="EMBL" id="LKAJ01000003">
    <property type="protein sequence ID" value="KRG21843.1"/>
    <property type="molecule type" value="Genomic_DNA"/>
</dbReference>
<feature type="compositionally biased region" description="Polar residues" evidence="1">
    <location>
        <begin position="58"/>
        <end position="70"/>
    </location>
</feature>
<dbReference type="RefSeq" id="WP_075065667.1">
    <property type="nucleotide sequence ID" value="NZ_LKAJ02000001.1"/>
</dbReference>
<dbReference type="STRING" id="295108.HT99x_01036"/>
<evidence type="ECO:0000313" key="4">
    <source>
        <dbReference type="Proteomes" id="UP000051497"/>
    </source>
</evidence>
<gene>
    <name evidence="3" type="ORF">HT99x_003415</name>
    <name evidence="2" type="ORF">HT99x_01036</name>
</gene>